<dbReference type="Pfam" id="PF01725">
    <property type="entry name" value="Ham1p_like"/>
    <property type="match status" value="1"/>
</dbReference>
<comment type="subunit">
    <text evidence="13">Homodimer.</text>
</comment>
<dbReference type="HAMAP" id="MF_03148">
    <property type="entry name" value="HAM1_NTPase"/>
    <property type="match status" value="1"/>
</dbReference>
<dbReference type="GO" id="GO:0009204">
    <property type="term" value="P:deoxyribonucleoside triphosphate catabolic process"/>
    <property type="evidence" value="ECO:0007669"/>
    <property type="project" value="UniProtKB-UniRule"/>
</dbReference>
<evidence type="ECO:0000256" key="11">
    <source>
        <dbReference type="ARBA" id="ARBA00093255"/>
    </source>
</evidence>
<feature type="binding site" evidence="13">
    <location>
        <position position="51"/>
    </location>
    <ligand>
        <name>ITP</name>
        <dbReference type="ChEBI" id="CHEBI:61402"/>
    </ligand>
</feature>
<dbReference type="GO" id="GO:0009117">
    <property type="term" value="P:nucleotide metabolic process"/>
    <property type="evidence" value="ECO:0007669"/>
    <property type="project" value="UniProtKB-KW"/>
</dbReference>
<reference evidence="15 16" key="1">
    <citation type="submission" date="2018-04" db="EMBL/GenBank/DDBJ databases">
        <title>The genome of golden apple snail Pomacea canaliculata provides insight into stress tolerance and invasive adaptation.</title>
        <authorList>
            <person name="Liu C."/>
            <person name="Liu B."/>
            <person name="Ren Y."/>
            <person name="Zhang Y."/>
            <person name="Wang H."/>
            <person name="Li S."/>
            <person name="Jiang F."/>
            <person name="Yin L."/>
            <person name="Zhang G."/>
            <person name="Qian W."/>
            <person name="Fan W."/>
        </authorList>
    </citation>
    <scope>NUCLEOTIDE SEQUENCE [LARGE SCALE GENOMIC DNA]</scope>
    <source>
        <strain evidence="15">SZHN2017</strain>
        <tissue evidence="15">Muscle</tissue>
    </source>
</reference>
<evidence type="ECO:0000256" key="6">
    <source>
        <dbReference type="ARBA" id="ARBA00022801"/>
    </source>
</evidence>
<comment type="caution">
    <text evidence="15">The sequence shown here is derived from an EMBL/GenBank/DDBJ whole genome shotgun (WGS) entry which is preliminary data.</text>
</comment>
<keyword evidence="5 13" id="KW-0547">Nucleotide-binding</keyword>
<comment type="function">
    <text evidence="13">Pyrophosphatase that hydrolyzes non-canonical purine nucleotides such as inosine triphosphate (ITP), deoxyinosine triphosphate (dITP) or xanthosine 5'-triphosphate (XTP) to their respective monophosphate derivatives. The enzyme does not distinguish between the deoxy- and ribose forms. Probably excludes non-canonical purines from RNA and DNA precursor pools, thus preventing their incorporation into RNA and DNA and avoiding chromosomal lesions.</text>
</comment>
<evidence type="ECO:0000256" key="5">
    <source>
        <dbReference type="ARBA" id="ARBA00022741"/>
    </source>
</evidence>
<dbReference type="GO" id="GO:0036222">
    <property type="term" value="F:XTP diphosphatase activity"/>
    <property type="evidence" value="ECO:0007669"/>
    <property type="project" value="UniProtKB-UniRule"/>
</dbReference>
<evidence type="ECO:0000256" key="7">
    <source>
        <dbReference type="ARBA" id="ARBA00022842"/>
    </source>
</evidence>
<keyword evidence="7 13" id="KW-0460">Magnesium</keyword>
<comment type="subcellular location">
    <subcellularLocation>
        <location evidence="1 13">Cytoplasm</location>
    </subcellularLocation>
</comment>
<evidence type="ECO:0000256" key="3">
    <source>
        <dbReference type="ARBA" id="ARBA00022490"/>
    </source>
</evidence>
<dbReference type="GO" id="GO:0035870">
    <property type="term" value="F:dITP diphosphatase activity"/>
    <property type="evidence" value="ECO:0007669"/>
    <property type="project" value="UniProtKB-UniRule"/>
</dbReference>
<dbReference type="InterPro" id="IPR002637">
    <property type="entry name" value="RdgB/HAM1"/>
</dbReference>
<evidence type="ECO:0000256" key="12">
    <source>
        <dbReference type="ARBA" id="ARBA00093271"/>
    </source>
</evidence>
<dbReference type="GO" id="GO:0000166">
    <property type="term" value="F:nucleotide binding"/>
    <property type="evidence" value="ECO:0007669"/>
    <property type="project" value="UniProtKB-KW"/>
</dbReference>
<dbReference type="STRING" id="400727.A0A2T7NNT0"/>
<dbReference type="GO" id="GO:0005737">
    <property type="term" value="C:cytoplasm"/>
    <property type="evidence" value="ECO:0007669"/>
    <property type="project" value="UniProtKB-SubCell"/>
</dbReference>
<dbReference type="OMA" id="YDPIFQP"/>
<comment type="catalytic activity">
    <reaction evidence="10">
        <text>ITP + H2O = IMP + diphosphate + H(+)</text>
        <dbReference type="Rhea" id="RHEA:29399"/>
        <dbReference type="ChEBI" id="CHEBI:15377"/>
        <dbReference type="ChEBI" id="CHEBI:15378"/>
        <dbReference type="ChEBI" id="CHEBI:33019"/>
        <dbReference type="ChEBI" id="CHEBI:58053"/>
        <dbReference type="ChEBI" id="CHEBI:61402"/>
        <dbReference type="EC" id="3.6.1.66"/>
    </reaction>
    <physiologicalReaction direction="left-to-right" evidence="10">
        <dbReference type="Rhea" id="RHEA:29400"/>
    </physiologicalReaction>
</comment>
<evidence type="ECO:0000256" key="9">
    <source>
        <dbReference type="ARBA" id="ARBA00054940"/>
    </source>
</evidence>
<comment type="catalytic activity">
    <reaction evidence="11">
        <text>dITP + H2O = dIMP + diphosphate + H(+)</text>
        <dbReference type="Rhea" id="RHEA:28342"/>
        <dbReference type="ChEBI" id="CHEBI:15377"/>
        <dbReference type="ChEBI" id="CHEBI:15378"/>
        <dbReference type="ChEBI" id="CHEBI:33019"/>
        <dbReference type="ChEBI" id="CHEBI:61194"/>
        <dbReference type="ChEBI" id="CHEBI:61382"/>
        <dbReference type="EC" id="3.6.1.66"/>
    </reaction>
    <physiologicalReaction direction="left-to-right" evidence="11">
        <dbReference type="Rhea" id="RHEA:28343"/>
    </physiologicalReaction>
</comment>
<dbReference type="EC" id="3.6.1.66" evidence="13"/>
<comment type="function">
    <text evidence="9">Pyrophosphatase that hydrolyzes the non-canonical purine nucleotides inosine triphosphate (ITP), deoxyinosine triphosphate (dITP) as well as 2'-deoxy-N-6-hydroxylaminopurine triphosphate (dHAPTP) and xanthosine 5'-triphosphate (XTP) to their respective monophosphate derivatives. The enzyme does not distinguish between the deoxy- and ribose forms. Probably excludes non-canonical purines from RNA and DNA precursor pools, thus preventing their incorporation into RNA and DNA and avoiding chromosomal lesions.</text>
</comment>
<accession>A0A2T7NNT0</accession>
<evidence type="ECO:0000256" key="4">
    <source>
        <dbReference type="ARBA" id="ARBA00022723"/>
    </source>
</evidence>
<evidence type="ECO:0000313" key="16">
    <source>
        <dbReference type="Proteomes" id="UP000245119"/>
    </source>
</evidence>
<comment type="catalytic activity">
    <reaction evidence="13">
        <text>XTP + H2O = XMP + diphosphate + H(+)</text>
        <dbReference type="Rhea" id="RHEA:28610"/>
        <dbReference type="ChEBI" id="CHEBI:15377"/>
        <dbReference type="ChEBI" id="CHEBI:15378"/>
        <dbReference type="ChEBI" id="CHEBI:33019"/>
        <dbReference type="ChEBI" id="CHEBI:57464"/>
        <dbReference type="ChEBI" id="CHEBI:61314"/>
        <dbReference type="EC" id="3.6.1.66"/>
    </reaction>
</comment>
<feature type="binding site" evidence="13">
    <location>
        <begin position="9"/>
        <end position="14"/>
    </location>
    <ligand>
        <name>ITP</name>
        <dbReference type="ChEBI" id="CHEBI:61402"/>
    </ligand>
</feature>
<feature type="binding site" evidence="13">
    <location>
        <begin position="67"/>
        <end position="68"/>
    </location>
    <ligand>
        <name>ITP</name>
        <dbReference type="ChEBI" id="CHEBI:61402"/>
    </ligand>
</feature>
<dbReference type="PANTHER" id="PTHR11067">
    <property type="entry name" value="INOSINE TRIPHOSPHATE PYROPHOSPHATASE/HAM1 PROTEIN"/>
    <property type="match status" value="1"/>
</dbReference>
<evidence type="ECO:0000256" key="10">
    <source>
        <dbReference type="ARBA" id="ARBA00093218"/>
    </source>
</evidence>
<dbReference type="CDD" id="cd00515">
    <property type="entry name" value="HAM1"/>
    <property type="match status" value="1"/>
</dbReference>
<evidence type="ECO:0000256" key="8">
    <source>
        <dbReference type="ARBA" id="ARBA00023080"/>
    </source>
</evidence>
<evidence type="ECO:0000256" key="14">
    <source>
        <dbReference type="RuleBase" id="RU003781"/>
    </source>
</evidence>
<feature type="binding site" evidence="13">
    <location>
        <position position="167"/>
    </location>
    <ligand>
        <name>ITP</name>
        <dbReference type="ChEBI" id="CHEBI:61402"/>
    </ligand>
</feature>
<comment type="cofactor">
    <cofactor evidence="13">
        <name>Mg(2+)</name>
        <dbReference type="ChEBI" id="CHEBI:18420"/>
    </cofactor>
    <cofactor evidence="13">
        <name>Mn(2+)</name>
        <dbReference type="ChEBI" id="CHEBI:29035"/>
    </cofactor>
    <text evidence="13">Binds 1 divalent metal cation per subunit; can use either Mg(2+) or Mn(2+).</text>
</comment>
<dbReference type="NCBIfam" id="TIGR00042">
    <property type="entry name" value="RdgB/HAM1 family non-canonical purine NTP pyrophosphatase"/>
    <property type="match status" value="1"/>
</dbReference>
<feature type="binding site" evidence="13">
    <location>
        <begin position="172"/>
        <end position="173"/>
    </location>
    <ligand>
        <name>ITP</name>
        <dbReference type="ChEBI" id="CHEBI:61402"/>
    </ligand>
</feature>
<dbReference type="InterPro" id="IPR029001">
    <property type="entry name" value="ITPase-like_fam"/>
</dbReference>
<name>A0A2T7NNT0_POMCA</name>
<feature type="binding site" evidence="13">
    <location>
        <begin position="144"/>
        <end position="147"/>
    </location>
    <ligand>
        <name>ITP</name>
        <dbReference type="ChEBI" id="CHEBI:61402"/>
    </ligand>
</feature>
<dbReference type="Gene3D" id="3.90.950.10">
    <property type="match status" value="1"/>
</dbReference>
<dbReference type="InterPro" id="IPR027502">
    <property type="entry name" value="ITPase"/>
</dbReference>
<evidence type="ECO:0000256" key="13">
    <source>
        <dbReference type="HAMAP-Rule" id="MF_03148"/>
    </source>
</evidence>
<keyword evidence="13" id="KW-0464">Manganese</keyword>
<keyword evidence="3 13" id="KW-0963">Cytoplasm</keyword>
<dbReference type="SUPFAM" id="SSF52972">
    <property type="entry name" value="ITPase-like"/>
    <property type="match status" value="1"/>
</dbReference>
<evidence type="ECO:0000313" key="15">
    <source>
        <dbReference type="EMBL" id="PVD22802.1"/>
    </source>
</evidence>
<sequence>MARPITLVTGNKKKLEEFILILGSQFKGQLIAQDIDLPEYQGEPEEIVRAKCALAAEHIKGPVIVEDTSLCFNALGGMPGPYIKWFLQKVGPSGLHKMLNGFEDKSAYALCIFGYSSGEPGAPVQLFSGRCDGLIVSPRGSTDFGWDPCFQPSGMKETFAEMPKEMKNSVSHRGKAMESLKQFLIKL</sequence>
<feature type="binding site" evidence="13">
    <location>
        <position position="67"/>
    </location>
    <ligand>
        <name>Mg(2+)</name>
        <dbReference type="ChEBI" id="CHEBI:18420"/>
    </ligand>
</feature>
<evidence type="ECO:0000256" key="2">
    <source>
        <dbReference type="ARBA" id="ARBA00008023"/>
    </source>
</evidence>
<dbReference type="AlphaFoldDB" id="A0A2T7NNT0"/>
<dbReference type="Proteomes" id="UP000245119">
    <property type="component" value="Linkage Group LG10"/>
</dbReference>
<keyword evidence="4 13" id="KW-0479">Metal-binding</keyword>
<dbReference type="GO" id="GO:0046872">
    <property type="term" value="F:metal ion binding"/>
    <property type="evidence" value="ECO:0007669"/>
    <property type="project" value="UniProtKB-KW"/>
</dbReference>
<keyword evidence="16" id="KW-1185">Reference proteome</keyword>
<keyword evidence="6 13" id="KW-0378">Hydrolase</keyword>
<dbReference type="FunFam" id="3.90.950.10:FF:000003">
    <property type="entry name" value="Inosine triphosphate pyrophosphatase"/>
    <property type="match status" value="1"/>
</dbReference>
<feature type="binding site" evidence="13">
    <location>
        <position position="39"/>
    </location>
    <ligand>
        <name>Mg(2+)</name>
        <dbReference type="ChEBI" id="CHEBI:18420"/>
    </ligand>
</feature>
<evidence type="ECO:0000256" key="1">
    <source>
        <dbReference type="ARBA" id="ARBA00004496"/>
    </source>
</evidence>
<dbReference type="EMBL" id="PZQS01000010">
    <property type="protein sequence ID" value="PVD22802.1"/>
    <property type="molecule type" value="Genomic_DNA"/>
</dbReference>
<protein>
    <recommendedName>
        <fullName evidence="13">Inosine triphosphate pyrophosphatase</fullName>
        <shortName evidence="13">ITPase</shortName>
        <shortName evidence="13">Inosine triphosphatase</shortName>
        <ecNumber evidence="13">3.6.1.66</ecNumber>
    </recommendedName>
    <alternativeName>
        <fullName evidence="13">Non-canonical purine NTP pyrophosphatase</fullName>
    </alternativeName>
    <alternativeName>
        <fullName evidence="13">Non-standard purine NTP pyrophosphatase</fullName>
    </alternativeName>
    <alternativeName>
        <fullName evidence="13">Nucleoside-triphosphate diphosphatase</fullName>
    </alternativeName>
    <alternativeName>
        <fullName evidence="13">Nucleoside-triphosphate pyrophosphatase</fullName>
        <shortName evidence="13">NTPase</shortName>
    </alternativeName>
    <alternativeName>
        <fullName evidence="13">XTP/dITP diphosphatase</fullName>
    </alternativeName>
</protein>
<dbReference type="OrthoDB" id="6288734at2759"/>
<proteinExistence type="inferred from homology"/>
<dbReference type="PANTHER" id="PTHR11067:SF9">
    <property type="entry name" value="INOSINE TRIPHOSPHATE PYROPHOSPHATASE"/>
    <property type="match status" value="1"/>
</dbReference>
<organism evidence="15 16">
    <name type="scientific">Pomacea canaliculata</name>
    <name type="common">Golden apple snail</name>
    <dbReference type="NCBI Taxonomy" id="400727"/>
    <lineage>
        <taxon>Eukaryota</taxon>
        <taxon>Metazoa</taxon>
        <taxon>Spiralia</taxon>
        <taxon>Lophotrochozoa</taxon>
        <taxon>Mollusca</taxon>
        <taxon>Gastropoda</taxon>
        <taxon>Caenogastropoda</taxon>
        <taxon>Architaenioglossa</taxon>
        <taxon>Ampullarioidea</taxon>
        <taxon>Ampullariidae</taxon>
        <taxon>Pomacea</taxon>
    </lineage>
</organism>
<keyword evidence="8 13" id="KW-0546">Nucleotide metabolism</keyword>
<gene>
    <name evidence="15" type="ORF">C0Q70_16058</name>
</gene>
<comment type="catalytic activity">
    <reaction evidence="12">
        <text>N(6)-hydroxy-dATP + H2O = N(6)-hydroxy-dAMP + diphosphate + H(+)</text>
        <dbReference type="Rhea" id="RHEA:83971"/>
        <dbReference type="ChEBI" id="CHEBI:15377"/>
        <dbReference type="ChEBI" id="CHEBI:15378"/>
        <dbReference type="ChEBI" id="CHEBI:33019"/>
        <dbReference type="ChEBI" id="CHEBI:233529"/>
        <dbReference type="ChEBI" id="CHEBI:233530"/>
    </reaction>
    <physiologicalReaction direction="left-to-right" evidence="12">
        <dbReference type="Rhea" id="RHEA:83972"/>
    </physiologicalReaction>
</comment>
<dbReference type="GO" id="GO:0036220">
    <property type="term" value="F:ITP diphosphatase activity"/>
    <property type="evidence" value="ECO:0007669"/>
    <property type="project" value="UniProtKB-UniRule"/>
</dbReference>
<comment type="similarity">
    <text evidence="2 13 14">Belongs to the HAM1 NTPase family.</text>
</comment>